<name>A0AA38TPT4_9ASTR</name>
<organism evidence="1 2">
    <name type="scientific">Centaurea solstitialis</name>
    <name type="common">yellow star-thistle</name>
    <dbReference type="NCBI Taxonomy" id="347529"/>
    <lineage>
        <taxon>Eukaryota</taxon>
        <taxon>Viridiplantae</taxon>
        <taxon>Streptophyta</taxon>
        <taxon>Embryophyta</taxon>
        <taxon>Tracheophyta</taxon>
        <taxon>Spermatophyta</taxon>
        <taxon>Magnoliopsida</taxon>
        <taxon>eudicotyledons</taxon>
        <taxon>Gunneridae</taxon>
        <taxon>Pentapetalae</taxon>
        <taxon>asterids</taxon>
        <taxon>campanulids</taxon>
        <taxon>Asterales</taxon>
        <taxon>Asteraceae</taxon>
        <taxon>Carduoideae</taxon>
        <taxon>Cardueae</taxon>
        <taxon>Centaureinae</taxon>
        <taxon>Centaurea</taxon>
    </lineage>
</organism>
<proteinExistence type="predicted"/>
<evidence type="ECO:0000313" key="1">
    <source>
        <dbReference type="EMBL" id="KAJ9563934.1"/>
    </source>
</evidence>
<dbReference type="AlphaFoldDB" id="A0AA38TPT4"/>
<dbReference type="Proteomes" id="UP001172457">
    <property type="component" value="Chromosome 2"/>
</dbReference>
<comment type="caution">
    <text evidence="1">The sequence shown here is derived from an EMBL/GenBank/DDBJ whole genome shotgun (WGS) entry which is preliminary data.</text>
</comment>
<protein>
    <submittedName>
        <fullName evidence="1">Uncharacterized protein</fullName>
    </submittedName>
</protein>
<keyword evidence="2" id="KW-1185">Reference proteome</keyword>
<sequence length="100" mass="11241">MMTNISIANEALASAASPSPSRMDMRVVDPPPRPHSGLWFMLQPSLNQTKEPYLPQLPKSYLRIRDGRTSTVGLLIKYLVNKLRLDSEFELDQLTSELGV</sequence>
<accession>A0AA38TPT4</accession>
<evidence type="ECO:0000313" key="2">
    <source>
        <dbReference type="Proteomes" id="UP001172457"/>
    </source>
</evidence>
<gene>
    <name evidence="1" type="ORF">OSB04_009094</name>
</gene>
<dbReference type="PANTHER" id="PTHR47290:SF4">
    <property type="entry name" value="RING FINGER PROTEIN"/>
    <property type="match status" value="1"/>
</dbReference>
<dbReference type="EMBL" id="JARYMX010000002">
    <property type="protein sequence ID" value="KAJ9563934.1"/>
    <property type="molecule type" value="Genomic_DNA"/>
</dbReference>
<dbReference type="InterPro" id="IPR044171">
    <property type="entry name" value="LAX2-like"/>
</dbReference>
<dbReference type="PANTHER" id="PTHR47290">
    <property type="entry name" value="RING FINGER PROTEIN"/>
    <property type="match status" value="1"/>
</dbReference>
<reference evidence="1" key="1">
    <citation type="submission" date="2023-03" db="EMBL/GenBank/DDBJ databases">
        <title>Chromosome-scale reference genome and RAD-based genetic map of yellow starthistle (Centaurea solstitialis) reveal putative structural variation and QTLs associated with invader traits.</title>
        <authorList>
            <person name="Reatini B."/>
            <person name="Cang F.A."/>
            <person name="Jiang Q."/>
            <person name="Mckibben M.T.W."/>
            <person name="Barker M.S."/>
            <person name="Rieseberg L.H."/>
            <person name="Dlugosch K.M."/>
        </authorList>
    </citation>
    <scope>NUCLEOTIDE SEQUENCE</scope>
    <source>
        <strain evidence="1">CAN-66</strain>
        <tissue evidence="1">Leaf</tissue>
    </source>
</reference>